<evidence type="ECO:0000313" key="2">
    <source>
        <dbReference type="Proteomes" id="UP001374584"/>
    </source>
</evidence>
<organism evidence="1 2">
    <name type="scientific">Phaseolus coccineus</name>
    <name type="common">Scarlet runner bean</name>
    <name type="synonym">Phaseolus multiflorus</name>
    <dbReference type="NCBI Taxonomy" id="3886"/>
    <lineage>
        <taxon>Eukaryota</taxon>
        <taxon>Viridiplantae</taxon>
        <taxon>Streptophyta</taxon>
        <taxon>Embryophyta</taxon>
        <taxon>Tracheophyta</taxon>
        <taxon>Spermatophyta</taxon>
        <taxon>Magnoliopsida</taxon>
        <taxon>eudicotyledons</taxon>
        <taxon>Gunneridae</taxon>
        <taxon>Pentapetalae</taxon>
        <taxon>rosids</taxon>
        <taxon>fabids</taxon>
        <taxon>Fabales</taxon>
        <taxon>Fabaceae</taxon>
        <taxon>Papilionoideae</taxon>
        <taxon>50 kb inversion clade</taxon>
        <taxon>NPAAA clade</taxon>
        <taxon>indigoferoid/millettioid clade</taxon>
        <taxon>Phaseoleae</taxon>
        <taxon>Phaseolus</taxon>
    </lineage>
</organism>
<keyword evidence="2" id="KW-1185">Reference proteome</keyword>
<dbReference type="PANTHER" id="PTHR35726:SF4">
    <property type="entry name" value="GLUTAMIC ACID-RICH PROTEIN-LIKE"/>
    <property type="match status" value="1"/>
</dbReference>
<reference evidence="1 2" key="1">
    <citation type="submission" date="2024-01" db="EMBL/GenBank/DDBJ databases">
        <title>The genomes of 5 underutilized Papilionoideae crops provide insights into root nodulation and disease resistanc.</title>
        <authorList>
            <person name="Jiang F."/>
        </authorList>
    </citation>
    <scope>NUCLEOTIDE SEQUENCE [LARGE SCALE GENOMIC DNA]</scope>
    <source>
        <strain evidence="1">JINMINGXINNONG_FW02</strain>
        <tissue evidence="1">Leaves</tissue>
    </source>
</reference>
<accession>A0AAN9NXR7</accession>
<gene>
    <name evidence="1" type="ORF">VNO80_04371</name>
</gene>
<dbReference type="Proteomes" id="UP001374584">
    <property type="component" value="Unassembled WGS sequence"/>
</dbReference>
<dbReference type="AlphaFoldDB" id="A0AAN9NXR7"/>
<sequence>MIYLTVRSFNAIKAKSLLLADTRSMDMKNPFDVPSYMLLEASGDSETDCNPTVEEHGCEIDREDDDALSCVYDSSETCNAAELNGYEFRNNDHVDDVEDEKKCEVRGTSYCDDDDEMQEHQKSCVSDESGHELVDEMERNRRFWEACLAS</sequence>
<dbReference type="PANTHER" id="PTHR35726">
    <property type="entry name" value="GLUTAMIC ACID-RICH PROTEIN-LIKE"/>
    <property type="match status" value="1"/>
</dbReference>
<comment type="caution">
    <text evidence="1">The sequence shown here is derived from an EMBL/GenBank/DDBJ whole genome shotgun (WGS) entry which is preliminary data.</text>
</comment>
<name>A0AAN9NXR7_PHACN</name>
<evidence type="ECO:0000313" key="1">
    <source>
        <dbReference type="EMBL" id="KAK7378922.1"/>
    </source>
</evidence>
<dbReference type="EMBL" id="JAYMYR010000002">
    <property type="protein sequence ID" value="KAK7378922.1"/>
    <property type="molecule type" value="Genomic_DNA"/>
</dbReference>
<proteinExistence type="predicted"/>
<protein>
    <submittedName>
        <fullName evidence="1">Uncharacterized protein</fullName>
    </submittedName>
</protein>